<proteinExistence type="predicted"/>
<dbReference type="eggNOG" id="ENOG502ZXUS">
    <property type="taxonomic scope" value="Bacteria"/>
</dbReference>
<dbReference type="InterPro" id="IPR054263">
    <property type="entry name" value="DUF6994"/>
</dbReference>
<name>A0A059FS91_9PROT</name>
<gene>
    <name evidence="1" type="ORF">HJO_06660</name>
</gene>
<dbReference type="EMBL" id="ARYK01000002">
    <property type="protein sequence ID" value="KCZ93515.1"/>
    <property type="molecule type" value="Genomic_DNA"/>
</dbReference>
<comment type="caution">
    <text evidence="1">The sequence shown here is derived from an EMBL/GenBank/DDBJ whole genome shotgun (WGS) entry which is preliminary data.</text>
</comment>
<dbReference type="Pfam" id="PF22507">
    <property type="entry name" value="DUF6994"/>
    <property type="match status" value="1"/>
</dbReference>
<protein>
    <submittedName>
        <fullName evidence="1">Uncharacterized protein</fullName>
    </submittedName>
</protein>
<evidence type="ECO:0000313" key="2">
    <source>
        <dbReference type="Proteomes" id="UP000025171"/>
    </source>
</evidence>
<sequence>MAEAGRIVVQINTSFDFRTDAFGKDPDAHSATLRRYHRHLWSKSLPNGRTFALDDTTPGAYLYHRSDLGEFSLSSDSVIPSYTGYDALRHIIDLFHEEENEAFRKIGYTIGGMMVFPANRVDGKLSINGARGFNRKISDRFDLTLECIRRHYIGQTSPLADTLGRYPGFFALFDDFDGYVDFFLLQDLLSEDGSTVEFFMPFDDFNTTSVPTNEETYRDYRRRSIQFVTARNHRIHRQVNAS</sequence>
<accession>A0A059FS91</accession>
<reference evidence="1 2" key="1">
    <citation type="journal article" date="2014" name="Antonie Van Leeuwenhoek">
        <title>Hyphomonas beringensis sp. nov. and Hyphomonas chukchiensis sp. nov., isolated from surface seawater of the Bering Sea and Chukchi Sea.</title>
        <authorList>
            <person name="Li C."/>
            <person name="Lai Q."/>
            <person name="Li G."/>
            <person name="Dong C."/>
            <person name="Wang J."/>
            <person name="Liao Y."/>
            <person name="Shao Z."/>
        </authorList>
    </citation>
    <scope>NUCLEOTIDE SEQUENCE [LARGE SCALE GENOMIC DNA]</scope>
    <source>
        <strain evidence="1 2">MHS-2</strain>
    </source>
</reference>
<dbReference type="RefSeq" id="WP_035615188.1">
    <property type="nucleotide sequence ID" value="NZ_ARYK01000002.1"/>
</dbReference>
<organism evidence="1 2">
    <name type="scientific">Hyphomonas johnsonii MHS-2</name>
    <dbReference type="NCBI Taxonomy" id="1280950"/>
    <lineage>
        <taxon>Bacteria</taxon>
        <taxon>Pseudomonadati</taxon>
        <taxon>Pseudomonadota</taxon>
        <taxon>Alphaproteobacteria</taxon>
        <taxon>Hyphomonadales</taxon>
        <taxon>Hyphomonadaceae</taxon>
        <taxon>Hyphomonas</taxon>
    </lineage>
</organism>
<dbReference type="STRING" id="1280950.HJO_06660"/>
<evidence type="ECO:0000313" key="1">
    <source>
        <dbReference type="EMBL" id="KCZ93515.1"/>
    </source>
</evidence>
<dbReference type="AlphaFoldDB" id="A0A059FS91"/>
<dbReference type="Proteomes" id="UP000025171">
    <property type="component" value="Unassembled WGS sequence"/>
</dbReference>
<keyword evidence="2" id="KW-1185">Reference proteome</keyword>